<evidence type="ECO:0000313" key="3">
    <source>
        <dbReference type="EMBL" id="GIZ41053.1"/>
    </source>
</evidence>
<keyword evidence="4" id="KW-1185">Reference proteome</keyword>
<dbReference type="EMBL" id="BOLY01000002">
    <property type="protein sequence ID" value="GIZ41053.1"/>
    <property type="molecule type" value="Genomic_DNA"/>
</dbReference>
<dbReference type="InterPro" id="IPR016624">
    <property type="entry name" value="UCP014753"/>
</dbReference>
<dbReference type="PANTHER" id="PTHR35339">
    <property type="entry name" value="LINALOOL DEHYDRATASE_ISOMERASE DOMAIN-CONTAINING PROTEIN"/>
    <property type="match status" value="1"/>
</dbReference>
<evidence type="ECO:0008006" key="5">
    <source>
        <dbReference type="Google" id="ProtNLM"/>
    </source>
</evidence>
<comment type="caution">
    <text evidence="3">The sequence shown here is derived from an EMBL/GenBank/DDBJ whole genome shotgun (WGS) entry which is preliminary data.</text>
</comment>
<accession>A0A9P3CMA7</accession>
<dbReference type="Proteomes" id="UP000825890">
    <property type="component" value="Unassembled WGS sequence"/>
</dbReference>
<organism evidence="3 4">
    <name type="scientific">Cercospora kikuchii</name>
    <dbReference type="NCBI Taxonomy" id="84275"/>
    <lineage>
        <taxon>Eukaryota</taxon>
        <taxon>Fungi</taxon>
        <taxon>Dikarya</taxon>
        <taxon>Ascomycota</taxon>
        <taxon>Pezizomycotina</taxon>
        <taxon>Dothideomycetes</taxon>
        <taxon>Dothideomycetidae</taxon>
        <taxon>Mycosphaerellales</taxon>
        <taxon>Mycosphaerellaceae</taxon>
        <taxon>Cercospora</taxon>
    </lineage>
</organism>
<dbReference type="InterPro" id="IPR049349">
    <property type="entry name" value="DUF2264_N"/>
</dbReference>
<dbReference type="GeneID" id="68289945"/>
<dbReference type="InterPro" id="IPR049237">
    <property type="entry name" value="DUF2264_C"/>
</dbReference>
<evidence type="ECO:0000313" key="4">
    <source>
        <dbReference type="Proteomes" id="UP000825890"/>
    </source>
</evidence>
<proteinExistence type="predicted"/>
<sequence length="692" mass="77892">MPHIPGFSDNIFQSRSDLVHAALTLLKPLHAYKSPRNARIKVATGTGAGFSETAAQLEGFARPLWVVADLLRLESGTVHKNAQLSTWIEGLKAGVDPESEEYWGDLSDFDQRMVEMESIAYAILTAPEMFGFPDDEKAKANLVAWLGQINEHKMPQTNWLWFRVLVNLALYRVLKVPFDEVRPHVDRSLEVLDTFYQGEGWNSDGLWCDEHKQADYYSGSFAIQFAQLLFLRFAPDYDPGRTERYKLQAAEFASSFWRYFSMNGAAIPFGRSLTYRFAFAAFWSAASIAGVELPEPVKEPGVVKGLIMRHLRWWARPEAIFNTDGTLNVGYAYPNMFLAENYTSPQSIYWCLKTFVILALPETNAFWRCEELAYPVLCAESGLQQVKLLKAPGHIMCNTAEHHLLLSSGQSTTKRFRAREAKYSKFAYSSAFGFSVPCGHYLEQMAPDSTLSVRHSRQDDDEWKVRYNPYDVVYQHLKVGEDIVPTLLSSWKPWKDREASIRTTLIPPTAKWPGWHVRVHRIYSPEEEVEFFDAGFAISAQTRDDRSIFEHPITTLCSSGESVKKTEEGWWTDDSGCALVISQTGASGIFSLSDGLLESPADDRLNGKAMVIRADPNTNLMAQRTLLPAVTGVFKPSTVAKYSFAVTAVFAVQAPIDNIDVWRLWRNTPNIDDTLSAVRQGGTPSGDSVFNA</sequence>
<dbReference type="PIRSF" id="PIRSF014753">
    <property type="entry name" value="UCP014753"/>
    <property type="match status" value="1"/>
</dbReference>
<dbReference type="AlphaFoldDB" id="A0A9P3CMA7"/>
<gene>
    <name evidence="3" type="ORF">CKM354_000437000</name>
</gene>
<name>A0A9P3CMA7_9PEZI</name>
<feature type="domain" description="DUF2264" evidence="1">
    <location>
        <begin position="14"/>
        <end position="372"/>
    </location>
</feature>
<dbReference type="OrthoDB" id="6132182at2759"/>
<dbReference type="Pfam" id="PF20938">
    <property type="entry name" value="DUF2264_C"/>
    <property type="match status" value="1"/>
</dbReference>
<evidence type="ECO:0000259" key="2">
    <source>
        <dbReference type="Pfam" id="PF20938"/>
    </source>
</evidence>
<protein>
    <recommendedName>
        <fullName evidence="5">DUF2264 domain-containing protein</fullName>
    </recommendedName>
</protein>
<dbReference type="Pfam" id="PF10022">
    <property type="entry name" value="DUF2264"/>
    <property type="match status" value="1"/>
</dbReference>
<dbReference type="RefSeq" id="XP_044655540.1">
    <property type="nucleotide sequence ID" value="XM_044799605.1"/>
</dbReference>
<feature type="domain" description="DUF2264" evidence="2">
    <location>
        <begin position="385"/>
        <end position="676"/>
    </location>
</feature>
<reference evidence="3 4" key="1">
    <citation type="submission" date="2021-01" db="EMBL/GenBank/DDBJ databases">
        <title>Cercospora kikuchii MAFF 305040 whole genome shotgun sequence.</title>
        <authorList>
            <person name="Kashiwa T."/>
            <person name="Suzuki T."/>
        </authorList>
    </citation>
    <scope>NUCLEOTIDE SEQUENCE [LARGE SCALE GENOMIC DNA]</scope>
    <source>
        <strain evidence="3 4">MAFF 305040</strain>
    </source>
</reference>
<evidence type="ECO:0000259" key="1">
    <source>
        <dbReference type="Pfam" id="PF10022"/>
    </source>
</evidence>
<dbReference type="PANTHER" id="PTHR35339:SF2">
    <property type="entry name" value="DUF2264 DOMAIN-CONTAINING PROTEIN-RELATED"/>
    <property type="match status" value="1"/>
</dbReference>